<comment type="caution">
    <text evidence="5">The sequence shown here is derived from an EMBL/GenBank/DDBJ whole genome shotgun (WGS) entry which is preliminary data.</text>
</comment>
<dbReference type="Proteomes" id="UP001552479">
    <property type="component" value="Unassembled WGS sequence"/>
</dbReference>
<dbReference type="RefSeq" id="WP_366088649.1">
    <property type="nucleotide sequence ID" value="NZ_JBFASG010000017.1"/>
</dbReference>
<keyword evidence="3" id="KW-0325">Glycoprotein</keyword>
<evidence type="ECO:0000313" key="6">
    <source>
        <dbReference type="Proteomes" id="UP001552479"/>
    </source>
</evidence>
<keyword evidence="2" id="KW-0597">Phosphoprotein</keyword>
<keyword evidence="6" id="KW-1185">Reference proteome</keyword>
<dbReference type="SUPFAM" id="SSF63829">
    <property type="entry name" value="Calcium-dependent phosphotriesterase"/>
    <property type="match status" value="1"/>
</dbReference>
<organism evidence="5 6">
    <name type="scientific">Streptomyces roseoverticillatus</name>
    <dbReference type="NCBI Taxonomy" id="66429"/>
    <lineage>
        <taxon>Bacteria</taxon>
        <taxon>Bacillati</taxon>
        <taxon>Actinomycetota</taxon>
        <taxon>Actinomycetes</taxon>
        <taxon>Kitasatosporales</taxon>
        <taxon>Streptomycetaceae</taxon>
        <taxon>Streptomyces</taxon>
    </lineage>
</organism>
<feature type="domain" description="Strictosidine synthase conserved region" evidence="4">
    <location>
        <begin position="132"/>
        <end position="211"/>
    </location>
</feature>
<name>A0ABV3IYA6_9ACTN</name>
<dbReference type="Pfam" id="PF20067">
    <property type="entry name" value="SSL_N"/>
    <property type="match status" value="1"/>
</dbReference>
<dbReference type="PANTHER" id="PTHR10426">
    <property type="entry name" value="STRICTOSIDINE SYNTHASE-RELATED"/>
    <property type="match status" value="1"/>
</dbReference>
<evidence type="ECO:0000313" key="5">
    <source>
        <dbReference type="EMBL" id="MEV4924761.1"/>
    </source>
</evidence>
<evidence type="ECO:0000259" key="4">
    <source>
        <dbReference type="Pfam" id="PF03088"/>
    </source>
</evidence>
<evidence type="ECO:0000256" key="3">
    <source>
        <dbReference type="ARBA" id="ARBA00023180"/>
    </source>
</evidence>
<dbReference type="EMBL" id="JBFASG010000017">
    <property type="protein sequence ID" value="MEV4924761.1"/>
    <property type="molecule type" value="Genomic_DNA"/>
</dbReference>
<accession>A0ABV3IYA6</accession>
<dbReference type="Gene3D" id="2.120.10.30">
    <property type="entry name" value="TolB, C-terminal domain"/>
    <property type="match status" value="1"/>
</dbReference>
<gene>
    <name evidence="5" type="ORF">AB0L03_18270</name>
</gene>
<dbReference type="Pfam" id="PF03088">
    <property type="entry name" value="Str_synth"/>
    <property type="match status" value="1"/>
</dbReference>
<proteinExistence type="inferred from homology"/>
<dbReference type="InterPro" id="IPR011042">
    <property type="entry name" value="6-blade_b-propeller_TolB-like"/>
</dbReference>
<sequence length="344" mass="36445">MRHTSATAPARVTPTRQLPPLRMLRIGGTGPEDVVVDAAGRVLTGTDDGRIRRITLPGPRGGARVEEIARTGGRPLGLEALPDGRLLVCDAERGLLRVTPEAGGGTRAGTEVLVGSVAGVPLRFCSNVTAAADGTLYFTAASLRYGLRDWQADIVEHSGTGRLLRLRPGGEPEVLLDDLQFANGVALAADESYVAVAETGAYRLTRLWLTGPRSGVRDTLIGDLPGFPDNLSRSADGTLWTALAAPRTAPLDWLHRAPARVRRGAAAAAAHLRLPPRRVARVIGVDPGGRITHDLGRHGTGYRMITSVYEYRGTLVLGSLLEPGIAVCALPPSSLARATPQEQW</sequence>
<evidence type="ECO:0000256" key="1">
    <source>
        <dbReference type="ARBA" id="ARBA00009191"/>
    </source>
</evidence>
<dbReference type="PANTHER" id="PTHR10426:SF88">
    <property type="entry name" value="ADIPOCYTE PLASMA MEMBRANE-ASSOCIATED PROTEIN HEMOMUCIN-RELATED"/>
    <property type="match status" value="1"/>
</dbReference>
<reference evidence="5 6" key="1">
    <citation type="submission" date="2024-06" db="EMBL/GenBank/DDBJ databases">
        <title>The Natural Products Discovery Center: Release of the First 8490 Sequenced Strains for Exploring Actinobacteria Biosynthetic Diversity.</title>
        <authorList>
            <person name="Kalkreuter E."/>
            <person name="Kautsar S.A."/>
            <person name="Yang D."/>
            <person name="Bader C.D."/>
            <person name="Teijaro C.N."/>
            <person name="Fluegel L."/>
            <person name="Davis C.M."/>
            <person name="Simpson J.R."/>
            <person name="Lauterbach L."/>
            <person name="Steele A.D."/>
            <person name="Gui C."/>
            <person name="Meng S."/>
            <person name="Li G."/>
            <person name="Viehrig K."/>
            <person name="Ye F."/>
            <person name="Su P."/>
            <person name="Kiefer A.F."/>
            <person name="Nichols A."/>
            <person name="Cepeda A.J."/>
            <person name="Yan W."/>
            <person name="Fan B."/>
            <person name="Jiang Y."/>
            <person name="Adhikari A."/>
            <person name="Zheng C.-J."/>
            <person name="Schuster L."/>
            <person name="Cowan T.M."/>
            <person name="Smanski M.J."/>
            <person name="Chevrette M.G."/>
            <person name="De Carvalho L.P.S."/>
            <person name="Shen B."/>
        </authorList>
    </citation>
    <scope>NUCLEOTIDE SEQUENCE [LARGE SCALE GENOMIC DNA]</scope>
    <source>
        <strain evidence="5 6">NPDC053791</strain>
    </source>
</reference>
<dbReference type="InterPro" id="IPR018119">
    <property type="entry name" value="Strictosidine_synth_cons-reg"/>
</dbReference>
<protein>
    <submittedName>
        <fullName evidence="5">SMP-30/gluconolactonase/LRE family protein</fullName>
    </submittedName>
</protein>
<evidence type="ECO:0000256" key="2">
    <source>
        <dbReference type="ARBA" id="ARBA00022553"/>
    </source>
</evidence>
<comment type="similarity">
    <text evidence="1">Belongs to the strictosidine synthase family.</text>
</comment>